<evidence type="ECO:0000313" key="2">
    <source>
        <dbReference type="EMBL" id="KAL1586702.1"/>
    </source>
</evidence>
<comment type="caution">
    <text evidence="2">The sequence shown here is derived from an EMBL/GenBank/DDBJ whole genome shotgun (WGS) entry which is preliminary data.</text>
</comment>
<feature type="region of interest" description="Disordered" evidence="1">
    <location>
        <begin position="1"/>
        <end position="189"/>
    </location>
</feature>
<sequence length="189" mass="20355">MTSSGLPSSMCGNANDSSYASADQASIRSSGQSSIKSGSTGKPKRTVRFQDPDPVDSLAPSIDLQPSPNTSLSSLDLSDDSSSYSRHSRQSSSVASSIRSGKRPVRSSSPAFARPLGSLRPPLTRGDSASSTASAPGELEFTDWLSRMEEIRASKESKSEQQLSKSGRKDNDKDERKKKRRSWVNLLVR</sequence>
<proteinExistence type="predicted"/>
<name>A0AB34KSD8_9PEZI</name>
<feature type="compositionally biased region" description="Polar residues" evidence="1">
    <location>
        <begin position="1"/>
        <end position="24"/>
    </location>
</feature>
<dbReference type="RefSeq" id="XP_069229807.1">
    <property type="nucleotide sequence ID" value="XM_069373092.1"/>
</dbReference>
<dbReference type="Proteomes" id="UP000803884">
    <property type="component" value="Unassembled WGS sequence"/>
</dbReference>
<evidence type="ECO:0000313" key="3">
    <source>
        <dbReference type="Proteomes" id="UP000803884"/>
    </source>
</evidence>
<feature type="compositionally biased region" description="Low complexity" evidence="1">
    <location>
        <begin position="26"/>
        <end position="39"/>
    </location>
</feature>
<organism evidence="2 3">
    <name type="scientific">Cladosporium halotolerans</name>
    <dbReference type="NCBI Taxonomy" id="1052096"/>
    <lineage>
        <taxon>Eukaryota</taxon>
        <taxon>Fungi</taxon>
        <taxon>Dikarya</taxon>
        <taxon>Ascomycota</taxon>
        <taxon>Pezizomycotina</taxon>
        <taxon>Dothideomycetes</taxon>
        <taxon>Dothideomycetidae</taxon>
        <taxon>Cladosporiales</taxon>
        <taxon>Cladosporiaceae</taxon>
        <taxon>Cladosporium</taxon>
    </lineage>
</organism>
<accession>A0AB34KSD8</accession>
<protein>
    <submittedName>
        <fullName evidence="2">Uncharacterized protein</fullName>
    </submittedName>
</protein>
<keyword evidence="3" id="KW-1185">Reference proteome</keyword>
<dbReference type="AlphaFoldDB" id="A0AB34KSD8"/>
<feature type="compositionally biased region" description="Low complexity" evidence="1">
    <location>
        <begin position="67"/>
        <end position="99"/>
    </location>
</feature>
<gene>
    <name evidence="2" type="ORF">WHR41_04486</name>
</gene>
<dbReference type="GeneID" id="96005930"/>
<dbReference type="EMBL" id="JAAQHG020000013">
    <property type="protein sequence ID" value="KAL1586702.1"/>
    <property type="molecule type" value="Genomic_DNA"/>
</dbReference>
<evidence type="ECO:0000256" key="1">
    <source>
        <dbReference type="SAM" id="MobiDB-lite"/>
    </source>
</evidence>
<feature type="compositionally biased region" description="Basic and acidic residues" evidence="1">
    <location>
        <begin position="146"/>
        <end position="159"/>
    </location>
</feature>
<reference evidence="2 3" key="1">
    <citation type="journal article" date="2020" name="Microbiol. Resour. Announc.">
        <title>Draft Genome Sequence of a Cladosporium Species Isolated from the Mesophotic Ascidian Didemnum maculosum.</title>
        <authorList>
            <person name="Gioti A."/>
            <person name="Siaperas R."/>
            <person name="Nikolaivits E."/>
            <person name="Le Goff G."/>
            <person name="Ouazzani J."/>
            <person name="Kotoulas G."/>
            <person name="Topakas E."/>
        </authorList>
    </citation>
    <scope>NUCLEOTIDE SEQUENCE [LARGE SCALE GENOMIC DNA]</scope>
    <source>
        <strain evidence="2 3">TM138-S3</strain>
    </source>
</reference>